<feature type="binding site" evidence="6">
    <location>
        <position position="264"/>
    </location>
    <ligand>
        <name>substrate</name>
    </ligand>
</feature>
<feature type="binding site" evidence="6">
    <location>
        <begin position="15"/>
        <end position="17"/>
    </location>
    <ligand>
        <name>substrate</name>
    </ligand>
</feature>
<dbReference type="InterPro" id="IPR004721">
    <property type="entry name" value="DHOdimr"/>
</dbReference>
<keyword evidence="9" id="KW-1185">Reference proteome</keyword>
<evidence type="ECO:0000256" key="5">
    <source>
        <dbReference type="ARBA" id="ARBA00022975"/>
    </source>
</evidence>
<feature type="binding site" evidence="6">
    <location>
        <position position="136"/>
    </location>
    <ligand>
        <name>Zn(2+)</name>
        <dbReference type="ChEBI" id="CHEBI:29105"/>
        <label>2</label>
    </ligand>
</feature>
<feature type="binding site" evidence="6">
    <location>
        <position position="252"/>
    </location>
    <ligand>
        <name>substrate</name>
    </ligand>
</feature>
<feature type="binding site" evidence="6">
    <location>
        <position position="41"/>
    </location>
    <ligand>
        <name>substrate</name>
    </ligand>
</feature>
<keyword evidence="4 6" id="KW-0862">Zinc</keyword>
<feature type="binding site" evidence="6">
    <location>
        <position position="13"/>
    </location>
    <ligand>
        <name>Zn(2+)</name>
        <dbReference type="ChEBI" id="CHEBI:29105"/>
        <label>1</label>
    </ligand>
</feature>
<comment type="catalytic activity">
    <reaction evidence="6">
        <text>(S)-dihydroorotate + H2O = N-carbamoyl-L-aspartate + H(+)</text>
        <dbReference type="Rhea" id="RHEA:24296"/>
        <dbReference type="ChEBI" id="CHEBI:15377"/>
        <dbReference type="ChEBI" id="CHEBI:15378"/>
        <dbReference type="ChEBI" id="CHEBI:30864"/>
        <dbReference type="ChEBI" id="CHEBI:32814"/>
        <dbReference type="EC" id="3.5.2.3"/>
    </reaction>
</comment>
<evidence type="ECO:0000256" key="3">
    <source>
        <dbReference type="ARBA" id="ARBA00022801"/>
    </source>
</evidence>
<feature type="binding site" evidence="6">
    <location>
        <position position="15"/>
    </location>
    <ligand>
        <name>Zn(2+)</name>
        <dbReference type="ChEBI" id="CHEBI:29105"/>
        <label>1</label>
    </ligand>
</feature>
<accession>A0ABM5UTH6</accession>
<keyword evidence="5 6" id="KW-0665">Pyrimidine biosynthesis</keyword>
<reference evidence="8 9" key="1">
    <citation type="journal article" date="2015" name="Genome Biol. Evol.">
        <title>Distinctive Genome Reduction Rates Revealed by Genomic Analyses of Two Coxiella-Like Endosymbionts in Ticks.</title>
        <authorList>
            <person name="Gottlieb Y."/>
            <person name="Lalzar I."/>
            <person name="Klasson L."/>
        </authorList>
    </citation>
    <scope>NUCLEOTIDE SEQUENCE [LARGE SCALE GENOMIC DNA]</scope>
    <source>
        <strain evidence="8 9">CRt</strain>
    </source>
</reference>
<dbReference type="HAMAP" id="MF_00219">
    <property type="entry name" value="PyrC_classII"/>
    <property type="match status" value="1"/>
</dbReference>
<sequence length="348" mass="38771">MNEITIIQPDDWHCHLRDHSYLGRTVTDIALRFGRAIVMPNLVPPVTTVAQAKAYCERIKKHIPANSKFIPLMTLYLTDTLSANEIKAAKQSSFIVACKLYLAGSTTHSQAGVKSLQKIYRILEVLQSINLPLLIHGEVIDPTVEIFDREAVFIERELIPLLKHFPNLRMVLEHISTKIGVDFITETAVSTLAATITPHHLWLTQNHLLKDGLHPHYYCLPLLKTSRDQAALIKAAISGNPKFFLGTDSAPHSQTKKESACGAAGIYNAPASIEIYTELFDRHNALDKLEGFSSRFGAQFYGLPFNATKITLVKQPWQVAQSLSFGPDTVVPLLAGETLNWRLSQISQ</sequence>
<evidence type="ECO:0000256" key="1">
    <source>
        <dbReference type="ARBA" id="ARBA00002368"/>
    </source>
</evidence>
<organism evidence="8 9">
    <name type="scientific">Candidatus Coxiella mudrowiae</name>
    <dbReference type="NCBI Taxonomy" id="2054173"/>
    <lineage>
        <taxon>Bacteria</taxon>
        <taxon>Pseudomonadati</taxon>
        <taxon>Pseudomonadota</taxon>
        <taxon>Gammaproteobacteria</taxon>
        <taxon>Legionellales</taxon>
        <taxon>Coxiellaceae</taxon>
        <taxon>Coxiella</taxon>
    </lineage>
</organism>
<evidence type="ECO:0000256" key="4">
    <source>
        <dbReference type="ARBA" id="ARBA00022833"/>
    </source>
</evidence>
<feature type="active site" evidence="6">
    <location>
        <position position="248"/>
    </location>
</feature>
<dbReference type="InterPro" id="IPR002195">
    <property type="entry name" value="Dihydroorotase_CS"/>
</dbReference>
<comment type="function">
    <text evidence="1 6">Catalyzes the reversible cyclization of carbamoyl aspartate to dihydroorotate.</text>
</comment>
<dbReference type="PANTHER" id="PTHR43137:SF1">
    <property type="entry name" value="DIHYDROOROTASE"/>
    <property type="match status" value="1"/>
</dbReference>
<evidence type="ECO:0000313" key="9">
    <source>
        <dbReference type="Proteomes" id="UP000063965"/>
    </source>
</evidence>
<comment type="cofactor">
    <cofactor evidence="6">
        <name>Zn(2+)</name>
        <dbReference type="ChEBI" id="CHEBI:29105"/>
    </cofactor>
    <text evidence="6">Binds 2 Zn(2+) ions per subunit.</text>
</comment>
<dbReference type="PROSITE" id="PS00483">
    <property type="entry name" value="DIHYDROOROTASE_2"/>
    <property type="match status" value="1"/>
</dbReference>
<comment type="subunit">
    <text evidence="6">Homodimer.</text>
</comment>
<gene>
    <name evidence="6 8" type="primary">pyrC</name>
    <name evidence="8" type="ORF">CleRT_02130</name>
</gene>
<evidence type="ECO:0000256" key="7">
    <source>
        <dbReference type="NCBIfam" id="TIGR00856"/>
    </source>
</evidence>
<comment type="pathway">
    <text evidence="6">Pyrimidine metabolism; UMP biosynthesis via de novo pathway; (S)-dihydroorotate from bicarbonate: step 3/3.</text>
</comment>
<dbReference type="Proteomes" id="UP000063965">
    <property type="component" value="Chromosome"/>
</dbReference>
<evidence type="ECO:0000256" key="2">
    <source>
        <dbReference type="ARBA" id="ARBA00022723"/>
    </source>
</evidence>
<keyword evidence="2 6" id="KW-0479">Metal-binding</keyword>
<protein>
    <recommendedName>
        <fullName evidence="6 7">Dihydroorotase</fullName>
        <shortName evidence="6">DHOase</shortName>
        <ecNumber evidence="6 7">3.5.2.3</ecNumber>
    </recommendedName>
</protein>
<feature type="binding site" evidence="6">
    <location>
        <position position="136"/>
    </location>
    <ligand>
        <name>substrate</name>
    </ligand>
</feature>
<feature type="binding site" evidence="6">
    <location>
        <position position="220"/>
    </location>
    <ligand>
        <name>substrate</name>
    </ligand>
</feature>
<dbReference type="NCBIfam" id="TIGR00856">
    <property type="entry name" value="pyrC_dimer"/>
    <property type="match status" value="1"/>
</dbReference>
<dbReference type="CDD" id="cd01294">
    <property type="entry name" value="DHOase"/>
    <property type="match status" value="1"/>
</dbReference>
<dbReference type="EC" id="3.5.2.3" evidence="6 7"/>
<dbReference type="InterPro" id="IPR032466">
    <property type="entry name" value="Metal_Hydrolase"/>
</dbReference>
<dbReference type="RefSeq" id="WP_048874875.1">
    <property type="nucleotide sequence ID" value="NZ_CP011126.1"/>
</dbReference>
<evidence type="ECO:0000313" key="8">
    <source>
        <dbReference type="EMBL" id="AKQ33243.1"/>
    </source>
</evidence>
<dbReference type="SUPFAM" id="SSF51556">
    <property type="entry name" value="Metallo-dependent hydrolases"/>
    <property type="match status" value="1"/>
</dbReference>
<dbReference type="EMBL" id="CP011126">
    <property type="protein sequence ID" value="AKQ33243.1"/>
    <property type="molecule type" value="Genomic_DNA"/>
</dbReference>
<dbReference type="Gene3D" id="3.20.20.140">
    <property type="entry name" value="Metal-dependent hydrolases"/>
    <property type="match status" value="1"/>
</dbReference>
<comment type="similarity">
    <text evidence="6">Belongs to the metallo-dependent hydrolases superfamily. DHOase family. Class II DHOase subfamily.</text>
</comment>
<name>A0ABM5UTH6_9COXI</name>
<feature type="binding site" evidence="6">
    <location>
        <position position="174"/>
    </location>
    <ligand>
        <name>Zn(2+)</name>
        <dbReference type="ChEBI" id="CHEBI:29105"/>
        <label>2</label>
    </ligand>
</feature>
<proteinExistence type="inferred from homology"/>
<feature type="binding site" evidence="6">
    <location>
        <position position="248"/>
    </location>
    <ligand>
        <name>Zn(2+)</name>
        <dbReference type="ChEBI" id="CHEBI:29105"/>
        <label>1</label>
    </ligand>
</feature>
<keyword evidence="3 6" id="KW-0378">Hydrolase</keyword>
<feature type="binding site" description="via carbamate group" evidence="6">
    <location>
        <position position="99"/>
    </location>
    <ligand>
        <name>Zn(2+)</name>
        <dbReference type="ChEBI" id="CHEBI:29105"/>
        <label>2</label>
    </ligand>
</feature>
<feature type="modified residue" description="N6-carboxylysine" evidence="6">
    <location>
        <position position="99"/>
    </location>
</feature>
<dbReference type="PANTHER" id="PTHR43137">
    <property type="entry name" value="DIHYDROOROTASE"/>
    <property type="match status" value="1"/>
</dbReference>
<evidence type="ECO:0000256" key="6">
    <source>
        <dbReference type="HAMAP-Rule" id="MF_00219"/>
    </source>
</evidence>
<dbReference type="PIRSF" id="PIRSF001237">
    <property type="entry name" value="DHOdimr"/>
    <property type="match status" value="1"/>
</dbReference>
<feature type="binding site" description="via carbamate group" evidence="6">
    <location>
        <position position="99"/>
    </location>
    <ligand>
        <name>Zn(2+)</name>
        <dbReference type="ChEBI" id="CHEBI:29105"/>
        <label>1</label>
    </ligand>
</feature>